<keyword evidence="4" id="KW-1185">Reference proteome</keyword>
<protein>
    <submittedName>
        <fullName evidence="3">Transcriptional regulator, AraC family</fullName>
    </submittedName>
</protein>
<evidence type="ECO:0000313" key="4">
    <source>
        <dbReference type="Proteomes" id="UP000501240"/>
    </source>
</evidence>
<dbReference type="Pfam" id="PF14525">
    <property type="entry name" value="AraC_binding_2"/>
    <property type="match status" value="1"/>
</dbReference>
<dbReference type="AlphaFoldDB" id="A0A7D3VSG4"/>
<evidence type="ECO:0000256" key="1">
    <source>
        <dbReference type="SAM" id="MobiDB-lite"/>
    </source>
</evidence>
<dbReference type="Proteomes" id="UP000501240">
    <property type="component" value="Chromosome"/>
</dbReference>
<accession>A0A7D3VSG4</accession>
<evidence type="ECO:0000259" key="2">
    <source>
        <dbReference type="Pfam" id="PF14525"/>
    </source>
</evidence>
<proteinExistence type="predicted"/>
<name>A0A7D3VSG4_ACTVE</name>
<evidence type="ECO:0000313" key="3">
    <source>
        <dbReference type="EMBL" id="QKG21353.1"/>
    </source>
</evidence>
<feature type="region of interest" description="Disordered" evidence="1">
    <location>
        <begin position="147"/>
        <end position="166"/>
    </location>
</feature>
<reference evidence="3 4" key="1">
    <citation type="submission" date="2020-05" db="EMBL/GenBank/DDBJ databases">
        <title>Actinomadura verrucosospora NRRL-B18236 (PFL_A860) Genome sequencing and assembly.</title>
        <authorList>
            <person name="Samborskyy M."/>
        </authorList>
    </citation>
    <scope>NUCLEOTIDE SEQUENCE [LARGE SCALE GENOMIC DNA]</scope>
    <source>
        <strain evidence="3 4">NRRL:B18236</strain>
    </source>
</reference>
<dbReference type="InterPro" id="IPR035418">
    <property type="entry name" value="AraC-bd_2"/>
</dbReference>
<sequence>MLEQHCSLDLPAPDRFDWWCDLAAQEVVPTIVHSARRGNFYASVKLLQFGAVNVSELEFDDMGSRRTPRLIRRTDPERWMLTLVTRGSMWVEQRRSRADMSPGNLVLYDTSQPFQSQILDCGSPCRTILLQIPRKVLPIPEQTLRGQVARPIPSTSGGGGASHSVP</sequence>
<dbReference type="RefSeq" id="WP_173095640.1">
    <property type="nucleotide sequence ID" value="NZ_CP053892.1"/>
</dbReference>
<feature type="compositionally biased region" description="Gly residues" evidence="1">
    <location>
        <begin position="156"/>
        <end position="166"/>
    </location>
</feature>
<organism evidence="3 4">
    <name type="scientific">Actinomadura verrucosospora</name>
    <dbReference type="NCBI Taxonomy" id="46165"/>
    <lineage>
        <taxon>Bacteria</taxon>
        <taxon>Bacillati</taxon>
        <taxon>Actinomycetota</taxon>
        <taxon>Actinomycetes</taxon>
        <taxon>Streptosporangiales</taxon>
        <taxon>Thermomonosporaceae</taxon>
        <taxon>Actinomadura</taxon>
    </lineage>
</organism>
<feature type="domain" description="Transcription regulator HTH AraC- type ligand binding" evidence="2">
    <location>
        <begin position="19"/>
        <end position="157"/>
    </location>
</feature>
<gene>
    <name evidence="3" type="ORF">ACTIVE_2991</name>
</gene>
<dbReference type="EMBL" id="CP053892">
    <property type="protein sequence ID" value="QKG21353.1"/>
    <property type="molecule type" value="Genomic_DNA"/>
</dbReference>